<reference evidence="3" key="1">
    <citation type="submission" date="2022-11" db="UniProtKB">
        <authorList>
            <consortium name="WormBaseParasite"/>
        </authorList>
    </citation>
    <scope>IDENTIFICATION</scope>
</reference>
<keyword evidence="1" id="KW-0732">Signal</keyword>
<accession>A0A915PTW0</accession>
<feature type="chain" id="PRO_5036769841" evidence="1">
    <location>
        <begin position="24"/>
        <end position="71"/>
    </location>
</feature>
<name>A0A915PTW0_9BILA</name>
<evidence type="ECO:0000313" key="2">
    <source>
        <dbReference type="Proteomes" id="UP000887581"/>
    </source>
</evidence>
<organism evidence="2 3">
    <name type="scientific">Setaria digitata</name>
    <dbReference type="NCBI Taxonomy" id="48799"/>
    <lineage>
        <taxon>Eukaryota</taxon>
        <taxon>Metazoa</taxon>
        <taxon>Ecdysozoa</taxon>
        <taxon>Nematoda</taxon>
        <taxon>Chromadorea</taxon>
        <taxon>Rhabditida</taxon>
        <taxon>Spirurina</taxon>
        <taxon>Spiruromorpha</taxon>
        <taxon>Filarioidea</taxon>
        <taxon>Setariidae</taxon>
        <taxon>Setaria</taxon>
    </lineage>
</organism>
<feature type="signal peptide" evidence="1">
    <location>
        <begin position="1"/>
        <end position="23"/>
    </location>
</feature>
<sequence length="71" mass="7537">MPVGVSACIGVDLLVSVFVCGDACLGVSAWISIRGCSDTDNVDTWMHVRGSSGLNFCESEGRNPLFMINIL</sequence>
<proteinExistence type="predicted"/>
<dbReference type="AlphaFoldDB" id="A0A915PTW0"/>
<evidence type="ECO:0000313" key="3">
    <source>
        <dbReference type="WBParaSite" id="sdigi.contig252.g6704.t1"/>
    </source>
</evidence>
<dbReference type="Proteomes" id="UP000887581">
    <property type="component" value="Unplaced"/>
</dbReference>
<keyword evidence="2" id="KW-1185">Reference proteome</keyword>
<evidence type="ECO:0000256" key="1">
    <source>
        <dbReference type="SAM" id="SignalP"/>
    </source>
</evidence>
<dbReference type="WBParaSite" id="sdigi.contig252.g6704.t1">
    <property type="protein sequence ID" value="sdigi.contig252.g6704.t1"/>
    <property type="gene ID" value="sdigi.contig252.g6704"/>
</dbReference>
<protein>
    <submittedName>
        <fullName evidence="3">Secreted protein</fullName>
    </submittedName>
</protein>